<evidence type="ECO:0000313" key="2">
    <source>
        <dbReference type="Proteomes" id="UP000060345"/>
    </source>
</evidence>
<protein>
    <submittedName>
        <fullName evidence="1">Uncharacterized protein</fullName>
    </submittedName>
</protein>
<organism evidence="1 2">
    <name type="scientific">Prevotella fusca JCM 17724</name>
    <dbReference type="NCBI Taxonomy" id="1236517"/>
    <lineage>
        <taxon>Bacteria</taxon>
        <taxon>Pseudomonadati</taxon>
        <taxon>Bacteroidota</taxon>
        <taxon>Bacteroidia</taxon>
        <taxon>Bacteroidales</taxon>
        <taxon>Prevotellaceae</taxon>
        <taxon>Prevotella</taxon>
    </lineage>
</organism>
<name>A0A0K1NI23_9BACT</name>
<dbReference type="KEGG" id="pfus:ADJ77_01200"/>
<dbReference type="EMBL" id="CP012074">
    <property type="protein sequence ID" value="AKU68508.1"/>
    <property type="molecule type" value="Genomic_DNA"/>
</dbReference>
<evidence type="ECO:0000313" key="1">
    <source>
        <dbReference type="EMBL" id="AKU68508.1"/>
    </source>
</evidence>
<reference evidence="1 2" key="1">
    <citation type="submission" date="2015-07" db="EMBL/GenBank/DDBJ databases">
        <authorList>
            <person name="Noorani M."/>
        </authorList>
    </citation>
    <scope>NUCLEOTIDE SEQUENCE [LARGE SCALE GENOMIC DNA]</scope>
    <source>
        <strain evidence="1 2">W1435</strain>
    </source>
</reference>
<gene>
    <name evidence="1" type="ORF">ADJ77_01200</name>
</gene>
<dbReference type="Proteomes" id="UP000060345">
    <property type="component" value="Chromosome 1"/>
</dbReference>
<sequence>MDIVQYVIYVHNLIDLMLCKDNKSWIDSKIKRQNQNYKIGVIGGEMVGWRVKSMEGKHCMSMKTTGKLWRSFLSFQKEKE</sequence>
<dbReference type="STRING" id="1236517.ADJ77_01200"/>
<dbReference type="AlphaFoldDB" id="A0A0K1NI23"/>
<proteinExistence type="predicted"/>
<accession>A0A0K1NI23</accession>